<comment type="caution">
    <text evidence="2">The sequence shown here is derived from an EMBL/GenBank/DDBJ whole genome shotgun (WGS) entry which is preliminary data.</text>
</comment>
<dbReference type="SUPFAM" id="SSF51126">
    <property type="entry name" value="Pectin lyase-like"/>
    <property type="match status" value="1"/>
</dbReference>
<accession>A0A939T7N9</accession>
<organism evidence="2 3">
    <name type="scientific">Actinomadura barringtoniae</name>
    <dbReference type="NCBI Taxonomy" id="1427535"/>
    <lineage>
        <taxon>Bacteria</taxon>
        <taxon>Bacillati</taxon>
        <taxon>Actinomycetota</taxon>
        <taxon>Actinomycetes</taxon>
        <taxon>Streptosporangiales</taxon>
        <taxon>Thermomonosporaceae</taxon>
        <taxon>Actinomadura</taxon>
    </lineage>
</organism>
<dbReference type="InterPro" id="IPR039448">
    <property type="entry name" value="Beta_helix"/>
</dbReference>
<evidence type="ECO:0000259" key="1">
    <source>
        <dbReference type="Pfam" id="PF13229"/>
    </source>
</evidence>
<dbReference type="SMART" id="SM00710">
    <property type="entry name" value="PbH1"/>
    <property type="match status" value="5"/>
</dbReference>
<dbReference type="InterPro" id="IPR006626">
    <property type="entry name" value="PbH1"/>
</dbReference>
<dbReference type="Gene3D" id="2.160.20.10">
    <property type="entry name" value="Single-stranded right-handed beta-helix, Pectin lyase-like"/>
    <property type="match status" value="1"/>
</dbReference>
<keyword evidence="3" id="KW-1185">Reference proteome</keyword>
<protein>
    <submittedName>
        <fullName evidence="2">Right-handed parallel beta-helix repeat-containing protein</fullName>
    </submittedName>
</protein>
<dbReference type="InterPro" id="IPR012334">
    <property type="entry name" value="Pectin_lyas_fold"/>
</dbReference>
<evidence type="ECO:0000313" key="3">
    <source>
        <dbReference type="Proteomes" id="UP000669179"/>
    </source>
</evidence>
<dbReference type="EMBL" id="JAGEOJ010000001">
    <property type="protein sequence ID" value="MBO2446065.1"/>
    <property type="molecule type" value="Genomic_DNA"/>
</dbReference>
<gene>
    <name evidence="2" type="ORF">J4573_03120</name>
</gene>
<reference evidence="2" key="1">
    <citation type="submission" date="2021-03" db="EMBL/GenBank/DDBJ databases">
        <authorList>
            <person name="Kanchanasin P."/>
            <person name="Saeng-In P."/>
            <person name="Phongsopitanun W."/>
            <person name="Yuki M."/>
            <person name="Kudo T."/>
            <person name="Ohkuma M."/>
            <person name="Tanasupawat S."/>
        </authorList>
    </citation>
    <scope>NUCLEOTIDE SEQUENCE</scope>
    <source>
        <strain evidence="2">GKU 128</strain>
    </source>
</reference>
<feature type="domain" description="Right handed beta helix" evidence="1">
    <location>
        <begin position="363"/>
        <end position="474"/>
    </location>
</feature>
<proteinExistence type="predicted"/>
<dbReference type="AlphaFoldDB" id="A0A939T7N9"/>
<name>A0A939T7N9_9ACTN</name>
<dbReference type="Pfam" id="PF13229">
    <property type="entry name" value="Beta_helix"/>
    <property type="match status" value="1"/>
</dbReference>
<evidence type="ECO:0000313" key="2">
    <source>
        <dbReference type="EMBL" id="MBO2446065.1"/>
    </source>
</evidence>
<dbReference type="InterPro" id="IPR011050">
    <property type="entry name" value="Pectin_lyase_fold/virulence"/>
</dbReference>
<dbReference type="RefSeq" id="WP_208253636.1">
    <property type="nucleotide sequence ID" value="NZ_JAGEOJ010000001.1"/>
</dbReference>
<sequence length="695" mass="75105">MGRRYLGRRHLGKRHLGRLWLAVAAAFVLVLGLVVSADAHIERPSYWPLPGPDCSVSPCAGGKVPTARSLASSIQTTKGSTTRVVCRPDSLKRLDAAIKKALRSGYNLRPHDHRRFTQAEAKELRRVNKALAARCTYGEIQPAVTASGNNDRVVVLPGLYTEPTARAKPTHDPACDKYKLSTGAYSYLGEYNCQNDANLIAVLGRTPGPGKDPDPPLVDRHGIPNRGSCVRCNLQLEGSGVSADDVIVEAGDARSGNHGPRNSAKDVGIRADRADGFVLRNVTVRHAEEHDIYVLESNGYLLDRFKTFYAGEYGVLTFVEDHGVMQNCEAVGNGDSGLYPGSGAKTSAGRDPKFYPTARYSQEIRYCDSHHNASGYSGTDGSGTWLHNNNFYDNGLGFTTDVFTAAGHPGFPQQGDLIENNDFFNNNFNPYLPTSDVVPTVPVPVGTGMWIAGGDDNVVRNNRFRDNHRRGAMLFAVPDAFVCGDSPMTGCDPLKLSTSHRNSFYGNKMSGNGVDFWWDAFPGNVGNCWYGNGKATSSPSPLPDCLQGKAPWLSFGFGNIGNEAELLTCMSDLKPGGPCPWFTSPPVPAKPKAATAASDGDHDHGTGELNDALLAIVTCDTWHEMNTDQRNHMLGNMQVFMGGQIDHPGARGTTLTAQQATGMLNNACGLSFSGPFKLYKLYARAAAFMPRLQRG</sequence>
<dbReference type="Proteomes" id="UP000669179">
    <property type="component" value="Unassembled WGS sequence"/>
</dbReference>